<name>A0A6J6CX27_9ZZZZ</name>
<reference evidence="1" key="1">
    <citation type="submission" date="2020-05" db="EMBL/GenBank/DDBJ databases">
        <authorList>
            <person name="Chiriac C."/>
            <person name="Salcher M."/>
            <person name="Ghai R."/>
            <person name="Kavagutti S V."/>
        </authorList>
    </citation>
    <scope>NUCLEOTIDE SEQUENCE</scope>
</reference>
<dbReference type="SUPFAM" id="SSF109998">
    <property type="entry name" value="Triger factor/SurA peptide-binding domain-like"/>
    <property type="match status" value="1"/>
</dbReference>
<dbReference type="InterPro" id="IPR027304">
    <property type="entry name" value="Trigger_fact/SurA_dom_sf"/>
</dbReference>
<sequence length="199" mass="21173">MYKKISASLAVLLLVTGCAGMSSGISVGEEDIKSTQIQGVVDEILAARKTVDTAGMELIVGKQLLRNQAQFAVIRILFNQIVIDKNFTISDSDVAARRGDVINQVGGLDRLEPALVSANLAASTFDEYLRILIIVDRLNESFISSGIPEALVSQEVSKTLVATAEKLGVEVNPKYGTWNPITAAIEASDVTDGAVTPLP</sequence>
<gene>
    <name evidence="1" type="ORF">UFOPK1508_00741</name>
</gene>
<protein>
    <submittedName>
        <fullName evidence="1">Unannotated protein</fullName>
    </submittedName>
</protein>
<dbReference type="EMBL" id="CAEZSW010000102">
    <property type="protein sequence ID" value="CAB4556062.1"/>
    <property type="molecule type" value="Genomic_DNA"/>
</dbReference>
<dbReference type="PROSITE" id="PS51257">
    <property type="entry name" value="PROKAR_LIPOPROTEIN"/>
    <property type="match status" value="1"/>
</dbReference>
<evidence type="ECO:0000313" key="1">
    <source>
        <dbReference type="EMBL" id="CAB4556062.1"/>
    </source>
</evidence>
<proteinExistence type="predicted"/>
<organism evidence="1">
    <name type="scientific">freshwater metagenome</name>
    <dbReference type="NCBI Taxonomy" id="449393"/>
    <lineage>
        <taxon>unclassified sequences</taxon>
        <taxon>metagenomes</taxon>
        <taxon>ecological metagenomes</taxon>
    </lineage>
</organism>
<accession>A0A6J6CX27</accession>
<dbReference type="AlphaFoldDB" id="A0A6J6CX27"/>